<keyword evidence="1" id="KW-0472">Membrane</keyword>
<keyword evidence="1" id="KW-1133">Transmembrane helix</keyword>
<evidence type="ECO:0000256" key="1">
    <source>
        <dbReference type="SAM" id="Phobius"/>
    </source>
</evidence>
<dbReference type="Proteomes" id="UP000092154">
    <property type="component" value="Unassembled WGS sequence"/>
</dbReference>
<sequence length="108" mass="11467">MDRSLDPQLRKVICASVISVVSICGQFTTVLMATDEPPKAQSRSARSGSSLMNSAARAANVTPAAAIVGMQESIDRIGDILEKFVTSPAATSLSHCLLNRLQYQAINC</sequence>
<dbReference type="InParanoid" id="A0A1B7N386"/>
<protein>
    <submittedName>
        <fullName evidence="2">Uncharacterized protein</fullName>
    </submittedName>
</protein>
<dbReference type="EMBL" id="KV448255">
    <property type="protein sequence ID" value="OAX39292.1"/>
    <property type="molecule type" value="Genomic_DNA"/>
</dbReference>
<organism evidence="2 3">
    <name type="scientific">Rhizopogon vinicolor AM-OR11-026</name>
    <dbReference type="NCBI Taxonomy" id="1314800"/>
    <lineage>
        <taxon>Eukaryota</taxon>
        <taxon>Fungi</taxon>
        <taxon>Dikarya</taxon>
        <taxon>Basidiomycota</taxon>
        <taxon>Agaricomycotina</taxon>
        <taxon>Agaricomycetes</taxon>
        <taxon>Agaricomycetidae</taxon>
        <taxon>Boletales</taxon>
        <taxon>Suillineae</taxon>
        <taxon>Rhizopogonaceae</taxon>
        <taxon>Rhizopogon</taxon>
    </lineage>
</organism>
<evidence type="ECO:0000313" key="3">
    <source>
        <dbReference type="Proteomes" id="UP000092154"/>
    </source>
</evidence>
<dbReference type="OrthoDB" id="2688566at2759"/>
<name>A0A1B7N386_9AGAM</name>
<reference evidence="2 3" key="1">
    <citation type="submission" date="2016-06" db="EMBL/GenBank/DDBJ databases">
        <title>Comparative genomics of the ectomycorrhizal sister species Rhizopogon vinicolor and Rhizopogon vesiculosus (Basidiomycota: Boletales) reveals a divergence of the mating type B locus.</title>
        <authorList>
            <consortium name="DOE Joint Genome Institute"/>
            <person name="Mujic A.B."/>
            <person name="Kuo A."/>
            <person name="Tritt A."/>
            <person name="Lipzen A."/>
            <person name="Chen C."/>
            <person name="Johnson J."/>
            <person name="Sharma A."/>
            <person name="Barry K."/>
            <person name="Grigoriev I.V."/>
            <person name="Spatafora J.W."/>
        </authorList>
    </citation>
    <scope>NUCLEOTIDE SEQUENCE [LARGE SCALE GENOMIC DNA]</scope>
    <source>
        <strain evidence="2 3">AM-OR11-026</strain>
    </source>
</reference>
<evidence type="ECO:0000313" key="2">
    <source>
        <dbReference type="EMBL" id="OAX39292.1"/>
    </source>
</evidence>
<accession>A0A1B7N386</accession>
<dbReference type="AlphaFoldDB" id="A0A1B7N386"/>
<gene>
    <name evidence="2" type="ORF">K503DRAFT_856128</name>
</gene>
<feature type="transmembrane region" description="Helical" evidence="1">
    <location>
        <begin position="12"/>
        <end position="33"/>
    </location>
</feature>
<proteinExistence type="predicted"/>
<keyword evidence="3" id="KW-1185">Reference proteome</keyword>
<keyword evidence="1" id="KW-0812">Transmembrane</keyword>